<evidence type="ECO:0000313" key="1">
    <source>
        <dbReference type="EMBL" id="GIG21094.1"/>
    </source>
</evidence>
<evidence type="ECO:0000313" key="2">
    <source>
        <dbReference type="Proteomes" id="UP000632740"/>
    </source>
</evidence>
<dbReference type="AlphaFoldDB" id="A0A919P493"/>
<name>A0A919P493_9CELL</name>
<comment type="caution">
    <text evidence="1">The sequence shown here is derived from an EMBL/GenBank/DDBJ whole genome shotgun (WGS) entry which is preliminary data.</text>
</comment>
<dbReference type="EMBL" id="BONK01000005">
    <property type="protein sequence ID" value="GIG21094.1"/>
    <property type="molecule type" value="Genomic_DNA"/>
</dbReference>
<organism evidence="1 2">
    <name type="scientific">Cellulomonas chitinilytica</name>
    <dbReference type="NCBI Taxonomy" id="398759"/>
    <lineage>
        <taxon>Bacteria</taxon>
        <taxon>Bacillati</taxon>
        <taxon>Actinomycetota</taxon>
        <taxon>Actinomycetes</taxon>
        <taxon>Micrococcales</taxon>
        <taxon>Cellulomonadaceae</taxon>
        <taxon>Cellulomonas</taxon>
    </lineage>
</organism>
<proteinExistence type="predicted"/>
<keyword evidence="2" id="KW-1185">Reference proteome</keyword>
<gene>
    <name evidence="1" type="ORF">Cch01nite_18180</name>
</gene>
<reference evidence="1" key="1">
    <citation type="submission" date="2021-01" db="EMBL/GenBank/DDBJ databases">
        <title>Whole genome shotgun sequence of Cellulomonas chitinilytica NBRC 110799.</title>
        <authorList>
            <person name="Komaki H."/>
            <person name="Tamura T."/>
        </authorList>
    </citation>
    <scope>NUCLEOTIDE SEQUENCE</scope>
    <source>
        <strain evidence="1">NBRC 110799</strain>
    </source>
</reference>
<accession>A0A919P493</accession>
<dbReference type="Proteomes" id="UP000632740">
    <property type="component" value="Unassembled WGS sequence"/>
</dbReference>
<sequence length="101" mass="10539">MRIIAVATSAQFMHIDAQRPMLSPASASAHIVAAIDAAEHASTHCCIIVMSMPVVSGMVIDPIMSAIMLIAACHPSSRVQCPGPIDATPGARRVAMEETDS</sequence>
<protein>
    <submittedName>
        <fullName evidence="1">Uncharacterized protein</fullName>
    </submittedName>
</protein>